<gene>
    <name evidence="6" type="ORF">B1B05_04960</name>
    <name evidence="7" type="ORF">SAMN05443094_102205</name>
</gene>
<dbReference type="GO" id="GO:0009288">
    <property type="term" value="C:bacterial-type flagellum"/>
    <property type="evidence" value="ECO:0007669"/>
    <property type="project" value="UniProtKB-SubCell"/>
</dbReference>
<evidence type="ECO:0000259" key="5">
    <source>
        <dbReference type="PROSITE" id="PS50234"/>
    </source>
</evidence>
<dbReference type="GO" id="GO:0005576">
    <property type="term" value="C:extracellular region"/>
    <property type="evidence" value="ECO:0007669"/>
    <property type="project" value="UniProtKB-SubCell"/>
</dbReference>
<dbReference type="InterPro" id="IPR001492">
    <property type="entry name" value="Flagellin"/>
</dbReference>
<evidence type="ECO:0000313" key="7">
    <source>
        <dbReference type="EMBL" id="SIQ31722.1"/>
    </source>
</evidence>
<dbReference type="EMBL" id="FTLX01000002">
    <property type="protein sequence ID" value="SIQ31722.1"/>
    <property type="molecule type" value="Genomic_DNA"/>
</dbReference>
<proteinExistence type="inferred from homology"/>
<dbReference type="Pfam" id="PF00092">
    <property type="entry name" value="VWA"/>
    <property type="match status" value="1"/>
</dbReference>
<dbReference type="SUPFAM" id="SSF64518">
    <property type="entry name" value="Phase 1 flagellin"/>
    <property type="match status" value="1"/>
</dbReference>
<comment type="function">
    <text evidence="4">Flagellin is the subunit protein which polymerizes to form the filaments of bacterial flagella.</text>
</comment>
<dbReference type="InterPro" id="IPR001029">
    <property type="entry name" value="Flagellin_N"/>
</dbReference>
<keyword evidence="9" id="KW-1185">Reference proteome</keyword>
<evidence type="ECO:0000256" key="3">
    <source>
        <dbReference type="ARBA" id="ARBA00023143"/>
    </source>
</evidence>
<dbReference type="PANTHER" id="PTHR42792:SF2">
    <property type="entry name" value="FLAGELLIN"/>
    <property type="match status" value="1"/>
</dbReference>
<keyword evidence="7" id="KW-0282">Flagellum</keyword>
<dbReference type="CDD" id="cd00198">
    <property type="entry name" value="vWFA"/>
    <property type="match status" value="1"/>
</dbReference>
<evidence type="ECO:0000313" key="6">
    <source>
        <dbReference type="EMBL" id="OXS79129.1"/>
    </source>
</evidence>
<evidence type="ECO:0000256" key="2">
    <source>
        <dbReference type="ARBA" id="ARBA00020110"/>
    </source>
</evidence>
<dbReference type="InterPro" id="IPR046358">
    <property type="entry name" value="Flagellin_C"/>
</dbReference>
<keyword evidence="4" id="KW-0964">Secreted</keyword>
<dbReference type="InterPro" id="IPR036465">
    <property type="entry name" value="vWFA_dom_sf"/>
</dbReference>
<dbReference type="PANTHER" id="PTHR42792">
    <property type="entry name" value="FLAGELLIN"/>
    <property type="match status" value="1"/>
</dbReference>
<evidence type="ECO:0000313" key="9">
    <source>
        <dbReference type="Proteomes" id="UP000215545"/>
    </source>
</evidence>
<keyword evidence="3 4" id="KW-0975">Bacterial flagellum</keyword>
<dbReference type="Proteomes" id="UP000215545">
    <property type="component" value="Unassembled WGS sequence"/>
</dbReference>
<keyword evidence="7" id="KW-0969">Cilium</keyword>
<dbReference type="EMBL" id="MWSK01000002">
    <property type="protein sequence ID" value="OXS79129.1"/>
    <property type="molecule type" value="Genomic_DNA"/>
</dbReference>
<name>A0A1N6RSL9_9BACI</name>
<reference evidence="6" key="3">
    <citation type="submission" date="2017-03" db="EMBL/GenBank/DDBJ databases">
        <authorList>
            <person name="Dastager S.G."/>
            <person name="Neurgaonkar P.S."/>
            <person name="Dharne M.S."/>
        </authorList>
    </citation>
    <scope>NUCLEOTIDE SEQUENCE</scope>
    <source>
        <strain evidence="6">DSM 25145</strain>
    </source>
</reference>
<dbReference type="InterPro" id="IPR002035">
    <property type="entry name" value="VWF_A"/>
</dbReference>
<dbReference type="Proteomes" id="UP000186385">
    <property type="component" value="Unassembled WGS sequence"/>
</dbReference>
<dbReference type="AlphaFoldDB" id="A0A1N6RSL9"/>
<comment type="similarity">
    <text evidence="1 4">Belongs to the bacterial flagellin family.</text>
</comment>
<dbReference type="Gene3D" id="1.20.1330.10">
    <property type="entry name" value="f41 fragment of flagellin, N-terminal domain"/>
    <property type="match status" value="1"/>
</dbReference>
<dbReference type="InterPro" id="IPR042187">
    <property type="entry name" value="Flagellin_C_sub2"/>
</dbReference>
<keyword evidence="7" id="KW-0966">Cell projection</keyword>
<comment type="subcellular location">
    <subcellularLocation>
        <location evidence="4">Secreted</location>
    </subcellularLocation>
    <subcellularLocation>
        <location evidence="4">Bacterial flagellum</location>
    </subcellularLocation>
</comment>
<dbReference type="STRING" id="1017273.SAMN05443094_102205"/>
<evidence type="ECO:0000256" key="1">
    <source>
        <dbReference type="ARBA" id="ARBA00005709"/>
    </source>
</evidence>
<dbReference type="OrthoDB" id="9796789at2"/>
<dbReference type="Pfam" id="PF00700">
    <property type="entry name" value="Flagellin_C"/>
    <property type="match status" value="1"/>
</dbReference>
<evidence type="ECO:0000313" key="8">
    <source>
        <dbReference type="Proteomes" id="UP000186385"/>
    </source>
</evidence>
<dbReference type="RefSeq" id="WP_045849387.1">
    <property type="nucleotide sequence ID" value="NZ_FTLX01000002.1"/>
</dbReference>
<accession>A0A1N6RSL9</accession>
<dbReference type="SMART" id="SM00327">
    <property type="entry name" value="VWA"/>
    <property type="match status" value="1"/>
</dbReference>
<protein>
    <recommendedName>
        <fullName evidence="2 4">Flagellin</fullName>
    </recommendedName>
</protein>
<feature type="domain" description="VWFA" evidence="5">
    <location>
        <begin position="154"/>
        <end position="345"/>
    </location>
</feature>
<dbReference type="GO" id="GO:0005198">
    <property type="term" value="F:structural molecule activity"/>
    <property type="evidence" value="ECO:0007669"/>
    <property type="project" value="UniProtKB-UniRule"/>
</dbReference>
<organism evidence="7 8">
    <name type="scientific">Domibacillus enclensis</name>
    <dbReference type="NCBI Taxonomy" id="1017273"/>
    <lineage>
        <taxon>Bacteria</taxon>
        <taxon>Bacillati</taxon>
        <taxon>Bacillota</taxon>
        <taxon>Bacilli</taxon>
        <taxon>Bacillales</taxon>
        <taxon>Bacillaceae</taxon>
        <taxon>Domibacillus</taxon>
    </lineage>
</organism>
<dbReference type="PROSITE" id="PS50234">
    <property type="entry name" value="VWFA"/>
    <property type="match status" value="1"/>
</dbReference>
<dbReference type="Gene3D" id="6.10.10.10">
    <property type="entry name" value="Flagellar export chaperone, C-terminal domain"/>
    <property type="match status" value="1"/>
</dbReference>
<sequence>MRINHNIASLHSQRIVSAHQTDLSKTLEKLSSGLRINRASDDAAGLTISQKMRGQIRGLNQAERNILDGISLVQTAESGLGEIHTMLQRMRELSVQAATGTLAAEDKEAIQAEVDQLKQGIDSVAYETDFNGTHPLTSVYTEKEAANGQKAKVDVVFVIDTSGSMGGVIDNVKANLQHFANGLGDVDAQFGLVQYSDIGYEEPMKKWAFTSDVAMFESNLQDLRENHMYGGGDGPETGLEGIMDPSTGAMSFSFRDHAKKHFVLITDAPVHEKGDGSEHAGHYSYQADEVATTLNASDVQVSVVSSMIDSIQREQLSQLSNETGGMYLDIYSDFGTSLNELAESIKDDASSETEIVQPPITLQVGANEADVFHMDLTDARAVALNIEDLDVVEDAVAALVQIDQAIHMVSKERSKYGAYQNALEYILTNVTNASVNATAAESRISDADMALEMTEYTKRNILIQSGQAMLAQSNQLPQGILQLLK</sequence>
<reference evidence="7 8" key="1">
    <citation type="submission" date="2017-01" db="EMBL/GenBank/DDBJ databases">
        <authorList>
            <person name="Mah S.A."/>
            <person name="Swanson W.J."/>
            <person name="Moy G.W."/>
            <person name="Vacquier V.D."/>
        </authorList>
    </citation>
    <scope>NUCLEOTIDE SEQUENCE [LARGE SCALE GENOMIC DNA]</scope>
    <source>
        <strain evidence="7 8">NIO-1016</strain>
    </source>
</reference>
<dbReference type="PRINTS" id="PR00207">
    <property type="entry name" value="FLAGELLIN"/>
</dbReference>
<dbReference type="Gene3D" id="3.40.50.410">
    <property type="entry name" value="von Willebrand factor, type A domain"/>
    <property type="match status" value="1"/>
</dbReference>
<reference evidence="9" key="2">
    <citation type="submission" date="2017-03" db="EMBL/GenBank/DDBJ databases">
        <title>Bacillus sp. V-88(T) DSM27956, whole genome shotgun sequencing project.</title>
        <authorList>
            <person name="Dastager S.G."/>
            <person name="Neurgaonkar P.S."/>
            <person name="Dharne M.S."/>
        </authorList>
    </citation>
    <scope>NUCLEOTIDE SEQUENCE [LARGE SCALE GENOMIC DNA]</scope>
    <source>
        <strain evidence="9">DSM 25145</strain>
    </source>
</reference>
<evidence type="ECO:0000256" key="4">
    <source>
        <dbReference type="RuleBase" id="RU362073"/>
    </source>
</evidence>
<dbReference type="Pfam" id="PF00669">
    <property type="entry name" value="Flagellin_N"/>
    <property type="match status" value="1"/>
</dbReference>